<accession>A0A3S0QRS3</accession>
<organism evidence="2">
    <name type="scientific">Billgrantia gudaonensis</name>
    <dbReference type="NCBI Taxonomy" id="376427"/>
    <lineage>
        <taxon>Bacteria</taxon>
        <taxon>Pseudomonadati</taxon>
        <taxon>Pseudomonadota</taxon>
        <taxon>Gammaproteobacteria</taxon>
        <taxon>Oceanospirillales</taxon>
        <taxon>Halomonadaceae</taxon>
        <taxon>Billgrantia</taxon>
    </lineage>
</organism>
<feature type="region of interest" description="Disordered" evidence="1">
    <location>
        <begin position="193"/>
        <end position="218"/>
    </location>
</feature>
<feature type="compositionally biased region" description="Basic and acidic residues" evidence="1">
    <location>
        <begin position="193"/>
        <end position="211"/>
    </location>
</feature>
<comment type="caution">
    <text evidence="2">The sequence shown here is derived from an EMBL/GenBank/DDBJ whole genome shotgun (WGS) entry which is preliminary data.</text>
</comment>
<evidence type="ECO:0000256" key="1">
    <source>
        <dbReference type="SAM" id="MobiDB-lite"/>
    </source>
</evidence>
<sequence length="218" mass="24557">MHTSRVPKTWCSMLNHPNARIAVARGSRQLAPPCDRFAPWAYRVCNRRRASDHHARLLDHRPQSPPLVEDAQRHWLHRFHAAGFAVTAAYSRPGLRRRAVNNARSDYHSTCRAHRLVLNLGGGDEPGNPVRCTCRRTAHRPNQIFRISIDERQLPGLTTTIRQAFGSRIMADGGTGVPGGLLNNRLYDFFMPRDGEPLQPGDDRAQHESRAGVRLLTA</sequence>
<name>A0A3S0QRS3_9GAMM</name>
<evidence type="ECO:0000313" key="2">
    <source>
        <dbReference type="EMBL" id="RUA22514.1"/>
    </source>
</evidence>
<proteinExistence type="predicted"/>
<dbReference type="EMBL" id="RXHI01000015">
    <property type="protein sequence ID" value="RUA22514.1"/>
    <property type="molecule type" value="Genomic_DNA"/>
</dbReference>
<reference evidence="2" key="1">
    <citation type="submission" date="2018-12" db="EMBL/GenBank/DDBJ databases">
        <authorList>
            <person name="Jadhav K."/>
            <person name="Kushwaha B."/>
            <person name="Jadhav I."/>
        </authorList>
    </citation>
    <scope>NUCLEOTIDE SEQUENCE [LARGE SCALE GENOMIC DNA]</scope>
    <source>
        <strain evidence="2">SBS 10</strain>
    </source>
</reference>
<dbReference type="AlphaFoldDB" id="A0A3S0QRS3"/>
<protein>
    <submittedName>
        <fullName evidence="2">Uncharacterized protein</fullName>
    </submittedName>
</protein>
<gene>
    <name evidence="2" type="ORF">DSL92_05525</name>
</gene>